<dbReference type="AlphaFoldDB" id="A0AAN6JG56"/>
<feature type="compositionally biased region" description="Gly residues" evidence="1">
    <location>
        <begin position="259"/>
        <end position="268"/>
    </location>
</feature>
<comment type="caution">
    <text evidence="2">The sequence shown here is derived from an EMBL/GenBank/DDBJ whole genome shotgun (WGS) entry which is preliminary data.</text>
</comment>
<accession>A0AAN6JG56</accession>
<dbReference type="Proteomes" id="UP001168146">
    <property type="component" value="Unassembled WGS sequence"/>
</dbReference>
<organism evidence="2 3">
    <name type="scientific">Friedmanniomyces endolithicus</name>
    <dbReference type="NCBI Taxonomy" id="329885"/>
    <lineage>
        <taxon>Eukaryota</taxon>
        <taxon>Fungi</taxon>
        <taxon>Dikarya</taxon>
        <taxon>Ascomycota</taxon>
        <taxon>Pezizomycotina</taxon>
        <taxon>Dothideomycetes</taxon>
        <taxon>Dothideomycetidae</taxon>
        <taxon>Mycosphaerellales</taxon>
        <taxon>Teratosphaeriaceae</taxon>
        <taxon>Friedmanniomyces</taxon>
    </lineage>
</organism>
<sequence length="277" mass="29579">MQAVDVYYEWIDACEVVNEPRTISSGATTDRPSATLAIKNVPAASRAGLAPGEKFTEEDRGFIDDADDMDAEAEYDDEEQCLPRFTNRKPKKTISAARRAPSTTVSPPHKISQAPAPDPTVSPPSVHDTEMTRRSVSTSSTTSDATNSDADSNPAPFFAHESPPQTASTSLSASSAPDSRPSSPTPSHPPQSPAERSARDVLGRLPGLARLLESLDDPAERAGVLYDLSYDHRAEYLAWMYEHPEDIDGVAALRRPREGGCGGGGGELVGEEDEGDG</sequence>
<proteinExistence type="predicted"/>
<evidence type="ECO:0000313" key="2">
    <source>
        <dbReference type="EMBL" id="KAK0328983.1"/>
    </source>
</evidence>
<feature type="region of interest" description="Disordered" evidence="1">
    <location>
        <begin position="257"/>
        <end position="277"/>
    </location>
</feature>
<evidence type="ECO:0000313" key="3">
    <source>
        <dbReference type="Proteomes" id="UP001168146"/>
    </source>
</evidence>
<reference evidence="2" key="1">
    <citation type="submission" date="2021-12" db="EMBL/GenBank/DDBJ databases">
        <title>Black yeast isolated from Biological Soil Crust.</title>
        <authorList>
            <person name="Kurbessoian T."/>
        </authorList>
    </citation>
    <scope>NUCLEOTIDE SEQUENCE</scope>
    <source>
        <strain evidence="2">CCFEE 5208</strain>
    </source>
</reference>
<name>A0AAN6JG56_9PEZI</name>
<dbReference type="EMBL" id="JASUXU010000001">
    <property type="protein sequence ID" value="KAK0328983.1"/>
    <property type="molecule type" value="Genomic_DNA"/>
</dbReference>
<feature type="compositionally biased region" description="Low complexity" evidence="1">
    <location>
        <begin position="134"/>
        <end position="153"/>
    </location>
</feature>
<feature type="compositionally biased region" description="Low complexity" evidence="1">
    <location>
        <begin position="162"/>
        <end position="182"/>
    </location>
</feature>
<feature type="region of interest" description="Disordered" evidence="1">
    <location>
        <begin position="83"/>
        <end position="202"/>
    </location>
</feature>
<feature type="compositionally biased region" description="Pro residues" evidence="1">
    <location>
        <begin position="183"/>
        <end position="192"/>
    </location>
</feature>
<gene>
    <name evidence="2" type="ORF">LTR82_000917</name>
</gene>
<protein>
    <submittedName>
        <fullName evidence="2">Uncharacterized protein</fullName>
    </submittedName>
</protein>
<evidence type="ECO:0000256" key="1">
    <source>
        <dbReference type="SAM" id="MobiDB-lite"/>
    </source>
</evidence>